<gene>
    <name evidence="2" type="ORF">ANCCAN_15921</name>
</gene>
<evidence type="ECO:0000313" key="3">
    <source>
        <dbReference type="Proteomes" id="UP000252519"/>
    </source>
</evidence>
<keyword evidence="1" id="KW-1133">Transmembrane helix</keyword>
<evidence type="ECO:0000256" key="1">
    <source>
        <dbReference type="SAM" id="Phobius"/>
    </source>
</evidence>
<keyword evidence="1" id="KW-0472">Membrane</keyword>
<reference evidence="2 3" key="1">
    <citation type="submission" date="2014-10" db="EMBL/GenBank/DDBJ databases">
        <title>Draft genome of the hookworm Ancylostoma caninum.</title>
        <authorList>
            <person name="Mitreva M."/>
        </authorList>
    </citation>
    <scope>NUCLEOTIDE SEQUENCE [LARGE SCALE GENOMIC DNA]</scope>
    <source>
        <strain evidence="2 3">Baltimore</strain>
    </source>
</reference>
<keyword evidence="3" id="KW-1185">Reference proteome</keyword>
<feature type="transmembrane region" description="Helical" evidence="1">
    <location>
        <begin position="6"/>
        <end position="27"/>
    </location>
</feature>
<dbReference type="Proteomes" id="UP000252519">
    <property type="component" value="Unassembled WGS sequence"/>
</dbReference>
<sequence>MDGEIWLYLALGSIPVFLLHNVFVLLIS</sequence>
<proteinExistence type="predicted"/>
<evidence type="ECO:0000313" key="2">
    <source>
        <dbReference type="EMBL" id="RCN38151.1"/>
    </source>
</evidence>
<comment type="caution">
    <text evidence="2">The sequence shown here is derived from an EMBL/GenBank/DDBJ whole genome shotgun (WGS) entry which is preliminary data.</text>
</comment>
<accession>A0A368G135</accession>
<organism evidence="2 3">
    <name type="scientific">Ancylostoma caninum</name>
    <name type="common">Dog hookworm</name>
    <dbReference type="NCBI Taxonomy" id="29170"/>
    <lineage>
        <taxon>Eukaryota</taxon>
        <taxon>Metazoa</taxon>
        <taxon>Ecdysozoa</taxon>
        <taxon>Nematoda</taxon>
        <taxon>Chromadorea</taxon>
        <taxon>Rhabditida</taxon>
        <taxon>Rhabditina</taxon>
        <taxon>Rhabditomorpha</taxon>
        <taxon>Strongyloidea</taxon>
        <taxon>Ancylostomatidae</taxon>
        <taxon>Ancylostomatinae</taxon>
        <taxon>Ancylostoma</taxon>
    </lineage>
</organism>
<dbReference type="AlphaFoldDB" id="A0A368G135"/>
<dbReference type="EMBL" id="JOJR01000419">
    <property type="protein sequence ID" value="RCN38151.1"/>
    <property type="molecule type" value="Genomic_DNA"/>
</dbReference>
<name>A0A368G135_ANCCA</name>
<protein>
    <submittedName>
        <fullName evidence="2">Uncharacterized protein</fullName>
    </submittedName>
</protein>
<keyword evidence="1" id="KW-0812">Transmembrane</keyword>